<evidence type="ECO:0000313" key="2">
    <source>
        <dbReference type="Proteomes" id="UP000785679"/>
    </source>
</evidence>
<name>A0A8J8P577_HALGN</name>
<dbReference type="PANTHER" id="PTHR34204">
    <property type="entry name" value="RNA-BINDING ASCH DOMAIN PROTEIN"/>
    <property type="match status" value="1"/>
</dbReference>
<dbReference type="PANTHER" id="PTHR34204:SF2">
    <property type="entry name" value="RNA-BINDING ASCH DOMAIN PROTEIN"/>
    <property type="match status" value="1"/>
</dbReference>
<sequence>MQKHAPRSSDNFWGQQNGLTEKQRNEQSLKILNRILEQCIWINIHTLNPKSVQIILEVREGMKGYGGRWAVTISPGEICEFRGLVEPHIEEGHAKKWKH</sequence>
<reference evidence="1" key="1">
    <citation type="submission" date="2019-06" db="EMBL/GenBank/DDBJ databases">
        <authorList>
            <person name="Zheng W."/>
        </authorList>
    </citation>
    <scope>NUCLEOTIDE SEQUENCE</scope>
    <source>
        <strain evidence="1">QDHG01</strain>
    </source>
</reference>
<accession>A0A8J8P577</accession>
<dbReference type="EMBL" id="RRYP01001193">
    <property type="protein sequence ID" value="TNV86280.1"/>
    <property type="molecule type" value="Genomic_DNA"/>
</dbReference>
<gene>
    <name evidence="1" type="ORF">FGO68_gene16032</name>
</gene>
<proteinExistence type="predicted"/>
<organism evidence="1 2">
    <name type="scientific">Halteria grandinella</name>
    <dbReference type="NCBI Taxonomy" id="5974"/>
    <lineage>
        <taxon>Eukaryota</taxon>
        <taxon>Sar</taxon>
        <taxon>Alveolata</taxon>
        <taxon>Ciliophora</taxon>
        <taxon>Intramacronucleata</taxon>
        <taxon>Spirotrichea</taxon>
        <taxon>Stichotrichia</taxon>
        <taxon>Sporadotrichida</taxon>
        <taxon>Halteriidae</taxon>
        <taxon>Halteria</taxon>
    </lineage>
</organism>
<dbReference type="Proteomes" id="UP000785679">
    <property type="component" value="Unassembled WGS sequence"/>
</dbReference>
<protein>
    <submittedName>
        <fullName evidence="1">Uncharacterized protein</fullName>
    </submittedName>
</protein>
<dbReference type="OrthoDB" id="310203at2759"/>
<evidence type="ECO:0000313" key="1">
    <source>
        <dbReference type="EMBL" id="TNV86280.1"/>
    </source>
</evidence>
<keyword evidence="2" id="KW-1185">Reference proteome</keyword>
<dbReference type="AlphaFoldDB" id="A0A8J8P577"/>
<comment type="caution">
    <text evidence="1">The sequence shown here is derived from an EMBL/GenBank/DDBJ whole genome shotgun (WGS) entry which is preliminary data.</text>
</comment>